<proteinExistence type="predicted"/>
<evidence type="ECO:0000256" key="1">
    <source>
        <dbReference type="SAM" id="MobiDB-lite"/>
    </source>
</evidence>
<dbReference type="Proteomes" id="UP000237105">
    <property type="component" value="Unassembled WGS sequence"/>
</dbReference>
<comment type="caution">
    <text evidence="2">The sequence shown here is derived from an EMBL/GenBank/DDBJ whole genome shotgun (WGS) entry which is preliminary data.</text>
</comment>
<evidence type="ECO:0000313" key="3">
    <source>
        <dbReference type="Proteomes" id="UP000237105"/>
    </source>
</evidence>
<keyword evidence="3" id="KW-1185">Reference proteome</keyword>
<feature type="compositionally biased region" description="Polar residues" evidence="1">
    <location>
        <begin position="49"/>
        <end position="61"/>
    </location>
</feature>
<sequence length="87" mass="9402">MTKIRSGLRVLPSILDSRSKLRTLESISPSKKGEKKVDTSRNSPPPQPTQAVSQLEPSNKQSTSSSSGVPSQADKDTELLALLRQLS</sequence>
<feature type="region of interest" description="Disordered" evidence="1">
    <location>
        <begin position="18"/>
        <end position="87"/>
    </location>
</feature>
<protein>
    <submittedName>
        <fullName evidence="2">Uncharacterized protein</fullName>
    </submittedName>
</protein>
<organism evidence="2 3">
    <name type="scientific">Parasponia andersonii</name>
    <name type="common">Sponia andersonii</name>
    <dbReference type="NCBI Taxonomy" id="3476"/>
    <lineage>
        <taxon>Eukaryota</taxon>
        <taxon>Viridiplantae</taxon>
        <taxon>Streptophyta</taxon>
        <taxon>Embryophyta</taxon>
        <taxon>Tracheophyta</taxon>
        <taxon>Spermatophyta</taxon>
        <taxon>Magnoliopsida</taxon>
        <taxon>eudicotyledons</taxon>
        <taxon>Gunneridae</taxon>
        <taxon>Pentapetalae</taxon>
        <taxon>rosids</taxon>
        <taxon>fabids</taxon>
        <taxon>Rosales</taxon>
        <taxon>Cannabaceae</taxon>
        <taxon>Parasponia</taxon>
    </lineage>
</organism>
<accession>A0A2P5BHL3</accession>
<name>A0A2P5BHL3_PARAD</name>
<dbReference type="AlphaFoldDB" id="A0A2P5BHL3"/>
<gene>
    <name evidence="2" type="ORF">PanWU01x14_238930</name>
</gene>
<dbReference type="EMBL" id="JXTB01000280">
    <property type="protein sequence ID" value="PON48243.1"/>
    <property type="molecule type" value="Genomic_DNA"/>
</dbReference>
<reference evidence="3" key="1">
    <citation type="submission" date="2016-06" db="EMBL/GenBank/DDBJ databases">
        <title>Parallel loss of symbiosis genes in relatives of nitrogen-fixing non-legume Parasponia.</title>
        <authorList>
            <person name="Van Velzen R."/>
            <person name="Holmer R."/>
            <person name="Bu F."/>
            <person name="Rutten L."/>
            <person name="Van Zeijl A."/>
            <person name="Liu W."/>
            <person name="Santuari L."/>
            <person name="Cao Q."/>
            <person name="Sharma T."/>
            <person name="Shen D."/>
            <person name="Roswanjaya Y."/>
            <person name="Wardhani T."/>
            <person name="Kalhor M.S."/>
            <person name="Jansen J."/>
            <person name="Van den Hoogen J."/>
            <person name="Gungor B."/>
            <person name="Hartog M."/>
            <person name="Hontelez J."/>
            <person name="Verver J."/>
            <person name="Yang W.-C."/>
            <person name="Schijlen E."/>
            <person name="Repin R."/>
            <person name="Schilthuizen M."/>
            <person name="Schranz E."/>
            <person name="Heidstra R."/>
            <person name="Miyata K."/>
            <person name="Fedorova E."/>
            <person name="Kohlen W."/>
            <person name="Bisseling T."/>
            <person name="Smit S."/>
            <person name="Geurts R."/>
        </authorList>
    </citation>
    <scope>NUCLEOTIDE SEQUENCE [LARGE SCALE GENOMIC DNA]</scope>
    <source>
        <strain evidence="3">cv. WU1-14</strain>
    </source>
</reference>
<evidence type="ECO:0000313" key="2">
    <source>
        <dbReference type="EMBL" id="PON48243.1"/>
    </source>
</evidence>